<dbReference type="Proteomes" id="UP000298663">
    <property type="component" value="Unassembled WGS sequence"/>
</dbReference>
<reference evidence="1 2" key="1">
    <citation type="journal article" date="2015" name="Genome Biol.">
        <title>Comparative genomics of Steinernema reveals deeply conserved gene regulatory networks.</title>
        <authorList>
            <person name="Dillman A.R."/>
            <person name="Macchietto M."/>
            <person name="Porter C.F."/>
            <person name="Rogers A."/>
            <person name="Williams B."/>
            <person name="Antoshechkin I."/>
            <person name="Lee M.M."/>
            <person name="Goodwin Z."/>
            <person name="Lu X."/>
            <person name="Lewis E.E."/>
            <person name="Goodrich-Blair H."/>
            <person name="Stock S.P."/>
            <person name="Adams B.J."/>
            <person name="Sternberg P.W."/>
            <person name="Mortazavi A."/>
        </authorList>
    </citation>
    <scope>NUCLEOTIDE SEQUENCE [LARGE SCALE GENOMIC DNA]</scope>
    <source>
        <strain evidence="1 2">ALL</strain>
    </source>
</reference>
<reference evidence="1 2" key="2">
    <citation type="journal article" date="2019" name="G3 (Bethesda)">
        <title>Hybrid Assembly of the Genome of the Entomopathogenic Nematode Steinernema carpocapsae Identifies the X-Chromosome.</title>
        <authorList>
            <person name="Serra L."/>
            <person name="Macchietto M."/>
            <person name="Macias-Munoz A."/>
            <person name="McGill C.J."/>
            <person name="Rodriguez I.M."/>
            <person name="Rodriguez B."/>
            <person name="Murad R."/>
            <person name="Mortazavi A."/>
        </authorList>
    </citation>
    <scope>NUCLEOTIDE SEQUENCE [LARGE SCALE GENOMIC DNA]</scope>
    <source>
        <strain evidence="1 2">ALL</strain>
    </source>
</reference>
<name>A0A4U5MTF9_STECR</name>
<accession>A0A4U5MTF9</accession>
<dbReference type="AlphaFoldDB" id="A0A4U5MTF9"/>
<comment type="caution">
    <text evidence="1">The sequence shown here is derived from an EMBL/GenBank/DDBJ whole genome shotgun (WGS) entry which is preliminary data.</text>
</comment>
<organism evidence="1 2">
    <name type="scientific">Steinernema carpocapsae</name>
    <name type="common">Entomopathogenic nematode</name>
    <dbReference type="NCBI Taxonomy" id="34508"/>
    <lineage>
        <taxon>Eukaryota</taxon>
        <taxon>Metazoa</taxon>
        <taxon>Ecdysozoa</taxon>
        <taxon>Nematoda</taxon>
        <taxon>Chromadorea</taxon>
        <taxon>Rhabditida</taxon>
        <taxon>Tylenchina</taxon>
        <taxon>Panagrolaimomorpha</taxon>
        <taxon>Strongyloidoidea</taxon>
        <taxon>Steinernematidae</taxon>
        <taxon>Steinernema</taxon>
    </lineage>
</organism>
<dbReference type="EMBL" id="AZBU02000006">
    <property type="protein sequence ID" value="TKR72968.1"/>
    <property type="molecule type" value="Genomic_DNA"/>
</dbReference>
<gene>
    <name evidence="1" type="ORF">L596_020346</name>
</gene>
<evidence type="ECO:0000313" key="2">
    <source>
        <dbReference type="Proteomes" id="UP000298663"/>
    </source>
</evidence>
<sequence>MFLNKGKKAIFDLVRRAFANEMVGYKVTPQRHSPKSQCCLASLNCGFPQPTEGSQHGVALLCAILPPRPVAAGFPHPRTARVVAPTSH</sequence>
<keyword evidence="2" id="KW-1185">Reference proteome</keyword>
<proteinExistence type="predicted"/>
<protein>
    <submittedName>
        <fullName evidence="1">Uncharacterized protein</fullName>
    </submittedName>
</protein>
<evidence type="ECO:0000313" key="1">
    <source>
        <dbReference type="EMBL" id="TKR72968.1"/>
    </source>
</evidence>